<dbReference type="AlphaFoldDB" id="A0A8K0XWH7"/>
<sequence length="102" mass="11639">MRDIYHHLAAHSPELTNHSDEYLNDYSSHCSESARAIVSALKLVGNLVLDASDNENYSDEDARRDLLLVSDVLRHLPRLAQALEQNSYTAEYVLRQRREGSK</sequence>
<gene>
    <name evidence="1" type="ORF">JJB97_08630</name>
</gene>
<comment type="caution">
    <text evidence="1">The sequence shown here is derived from an EMBL/GenBank/DDBJ whole genome shotgun (WGS) entry which is preliminary data.</text>
</comment>
<organism evidence="1 2">
    <name type="scientific">Tenebrionibacter intestinalis</name>
    <dbReference type="NCBI Taxonomy" id="2799638"/>
    <lineage>
        <taxon>Bacteria</taxon>
        <taxon>Pseudomonadati</taxon>
        <taxon>Pseudomonadota</taxon>
        <taxon>Gammaproteobacteria</taxon>
        <taxon>Enterobacterales</taxon>
        <taxon>Enterobacteriaceae</taxon>
        <taxon>Tenebrionibacter/Tenebrionicola group</taxon>
        <taxon>Tenebrionibacter</taxon>
    </lineage>
</organism>
<dbReference type="EMBL" id="JAEPBH010000018">
    <property type="protein sequence ID" value="MBK4715395.1"/>
    <property type="molecule type" value="Genomic_DNA"/>
</dbReference>
<keyword evidence="2" id="KW-1185">Reference proteome</keyword>
<name>A0A8K0XWH7_9ENTR</name>
<dbReference type="RefSeq" id="WP_238713624.1">
    <property type="nucleotide sequence ID" value="NZ_JAEPBH010000018.1"/>
</dbReference>
<reference evidence="1" key="1">
    <citation type="submission" date="2021-01" db="EMBL/GenBank/DDBJ databases">
        <title>Intestinitalea alba gen. nov., sp. nov., a novel genus of the family Enterobacteriaceae, isolated from the gut of the plastic-eating mealworm Tenebrio molitor L.</title>
        <authorList>
            <person name="Yang Y."/>
        </authorList>
    </citation>
    <scope>NUCLEOTIDE SEQUENCE</scope>
    <source>
        <strain evidence="1">BIT-L3</strain>
    </source>
</reference>
<protein>
    <submittedName>
        <fullName evidence="1">Uncharacterized protein</fullName>
    </submittedName>
</protein>
<proteinExistence type="predicted"/>
<dbReference type="Proteomes" id="UP000659047">
    <property type="component" value="Unassembled WGS sequence"/>
</dbReference>
<accession>A0A8K0XWH7</accession>
<evidence type="ECO:0000313" key="1">
    <source>
        <dbReference type="EMBL" id="MBK4715395.1"/>
    </source>
</evidence>
<evidence type="ECO:0000313" key="2">
    <source>
        <dbReference type="Proteomes" id="UP000659047"/>
    </source>
</evidence>